<dbReference type="Proteomes" id="UP000557392">
    <property type="component" value="Unassembled WGS sequence"/>
</dbReference>
<dbReference type="RefSeq" id="WP_183999531.1">
    <property type="nucleotide sequence ID" value="NZ_JACIEH010000003.1"/>
</dbReference>
<name>A0A7W6JXC2_9SPHN</name>
<comment type="caution">
    <text evidence="1">The sequence shown here is derived from an EMBL/GenBank/DDBJ whole genome shotgun (WGS) entry which is preliminary data.</text>
</comment>
<dbReference type="EMBL" id="JACIEH010000003">
    <property type="protein sequence ID" value="MBB4100217.1"/>
    <property type="molecule type" value="Genomic_DNA"/>
</dbReference>
<gene>
    <name evidence="1" type="ORF">GGR46_003789</name>
</gene>
<organism evidence="1 2">
    <name type="scientific">Sphingomonas kyeonggiensis</name>
    <dbReference type="NCBI Taxonomy" id="1268553"/>
    <lineage>
        <taxon>Bacteria</taxon>
        <taxon>Pseudomonadati</taxon>
        <taxon>Pseudomonadota</taxon>
        <taxon>Alphaproteobacteria</taxon>
        <taxon>Sphingomonadales</taxon>
        <taxon>Sphingomonadaceae</taxon>
        <taxon>Sphingomonas</taxon>
    </lineage>
</organism>
<evidence type="ECO:0000313" key="2">
    <source>
        <dbReference type="Proteomes" id="UP000557392"/>
    </source>
</evidence>
<sequence>MDTNCSETSEERRFFVQLVDAESGYAVHEYDCGAHDIGWICGKFSCDPADVTGVNRFELDADGIALANELFGLSIDVDYEYVDLYSWSAADGFPYRVHSNRELPLMLAGQKPLSVFIERCPATEGEVETPENLFERYVAEGILIKREYCEPIATMRPAYFGIRVVLYALKGEEWRLDAYILVRGLARKLGWSEPLTRLEGTLLGYSEWQNDAFIRSAGA</sequence>
<reference evidence="1 2" key="1">
    <citation type="submission" date="2020-08" db="EMBL/GenBank/DDBJ databases">
        <title>Genomic Encyclopedia of Type Strains, Phase IV (KMG-IV): sequencing the most valuable type-strain genomes for metagenomic binning, comparative biology and taxonomic classification.</title>
        <authorList>
            <person name="Goeker M."/>
        </authorList>
    </citation>
    <scope>NUCLEOTIDE SEQUENCE [LARGE SCALE GENOMIC DNA]</scope>
    <source>
        <strain evidence="1 2">DSM 101806</strain>
    </source>
</reference>
<accession>A0A7W6JXC2</accession>
<protein>
    <submittedName>
        <fullName evidence="1">Uncharacterized protein</fullName>
    </submittedName>
</protein>
<evidence type="ECO:0000313" key="1">
    <source>
        <dbReference type="EMBL" id="MBB4100217.1"/>
    </source>
</evidence>
<proteinExistence type="predicted"/>
<keyword evidence="2" id="KW-1185">Reference proteome</keyword>
<dbReference type="AlphaFoldDB" id="A0A7W6JXC2"/>